<dbReference type="eggNOG" id="arCOG06515">
    <property type="taxonomic scope" value="Archaea"/>
</dbReference>
<dbReference type="AlphaFoldDB" id="D1YZ24"/>
<dbReference type="Gene3D" id="3.30.565.10">
    <property type="entry name" value="Histidine kinase-like ATPase, C-terminal domain"/>
    <property type="match status" value="1"/>
</dbReference>
<name>D1YZ24_METPS</name>
<reference evidence="10" key="3">
    <citation type="journal article" date="2011" name="PLoS ONE">
        <title>Genome sequence of a mesophilic hydrogenotrophic methanogen Methanocella paludicola, the first cultivated representative of the order Methanocellales.</title>
        <authorList>
            <person name="Sakai S."/>
            <person name="Takaki Y."/>
            <person name="Shimamura S."/>
            <person name="Sekine M."/>
            <person name="Tajima T."/>
            <person name="Kosugi H."/>
            <person name="Ichikawa N."/>
            <person name="Tasumi E."/>
            <person name="Hiraki A.T."/>
            <person name="Shimizu A."/>
            <person name="Kato Y."/>
            <person name="Nishiko R."/>
            <person name="Mori K."/>
            <person name="Fujita N."/>
            <person name="Imachi H."/>
            <person name="Takai K."/>
        </authorList>
    </citation>
    <scope>NUCLEOTIDE SEQUENCE [LARGE SCALE GENOMIC DNA]</scope>
    <source>
        <strain evidence="10">DSM 17711 / JCM 13418 / NBRC 101707 / SANAE</strain>
    </source>
</reference>
<dbReference type="GO" id="GO:0004673">
    <property type="term" value="F:protein histidine kinase activity"/>
    <property type="evidence" value="ECO:0007669"/>
    <property type="project" value="UniProtKB-EC"/>
</dbReference>
<keyword evidence="3" id="KW-0808">Transferase</keyword>
<dbReference type="InterPro" id="IPR003018">
    <property type="entry name" value="GAF"/>
</dbReference>
<gene>
    <name evidence="9" type="ordered locus">MCP_1624</name>
</gene>
<proteinExistence type="predicted"/>
<sequence length="419" mass="46578">MGKQEDRSSLQEQLDSAKESLHAVLDIGMSGHDAADAEEQLYEILQTLIDLFKADGAVLHLREGDNLTAFMALGAGEEAAQRFTVPIGQGFEGMIAETKNHLYVQDAQADPLVISPYVQRAGIHSMLGVPLLYGGEAIGVLHVDWRKTHLFSELELEILMVAAERCSSAIAVGRLCVLNLDMNRQASMYLDIIEHDIKNLNKVIIEDLDTVLSETTLDRDARDTIDAVKRDVEESETIVDNVRILHHTLSEDLPIESMDLDGLIEDAIKEVDWPQTKSVDIHYTPQMGRIVNGSTVLKDVFYTLMNNAIMCSRGDVALDIKVDKVHIDTQPYYTVSIIDNSQEIPDETRNELFTFHLGITQAHGKALPLFLVKLVLDRLGGDIRVESRVPGDYKQGSEFIITLPAIEAQVVPEPEPVYP</sequence>
<keyword evidence="10" id="KW-1185">Reference proteome</keyword>
<dbReference type="Proteomes" id="UP000001882">
    <property type="component" value="Chromosome"/>
</dbReference>
<evidence type="ECO:0000313" key="9">
    <source>
        <dbReference type="EMBL" id="BAI61696.1"/>
    </source>
</evidence>
<dbReference type="STRING" id="304371.MCP_1624"/>
<dbReference type="InParanoid" id="D1YZ24"/>
<comment type="catalytic activity">
    <reaction evidence="1">
        <text>ATP + protein L-histidine = ADP + protein N-phospho-L-histidine.</text>
        <dbReference type="EC" id="2.7.13.3"/>
    </reaction>
</comment>
<dbReference type="PANTHER" id="PTHR42878">
    <property type="entry name" value="TWO-COMPONENT HISTIDINE KINASE"/>
    <property type="match status" value="1"/>
</dbReference>
<dbReference type="GO" id="GO:0030295">
    <property type="term" value="F:protein kinase activator activity"/>
    <property type="evidence" value="ECO:0007669"/>
    <property type="project" value="TreeGrafter"/>
</dbReference>
<dbReference type="EMBL" id="AP011532">
    <property type="protein sequence ID" value="BAI61696.1"/>
    <property type="molecule type" value="Genomic_DNA"/>
</dbReference>
<evidence type="ECO:0000256" key="1">
    <source>
        <dbReference type="ARBA" id="ARBA00000085"/>
    </source>
</evidence>
<keyword evidence="7" id="KW-0902">Two-component regulatory system</keyword>
<dbReference type="PANTHER" id="PTHR42878:SF7">
    <property type="entry name" value="SENSOR HISTIDINE KINASE GLRK"/>
    <property type="match status" value="1"/>
</dbReference>
<keyword evidence="5 9" id="KW-0418">Kinase</keyword>
<protein>
    <recommendedName>
        <fullName evidence="2">histidine kinase</fullName>
        <ecNumber evidence="2">2.7.13.3</ecNumber>
    </recommendedName>
</protein>
<dbReference type="GO" id="GO:0005524">
    <property type="term" value="F:ATP binding"/>
    <property type="evidence" value="ECO:0007669"/>
    <property type="project" value="UniProtKB-KW"/>
</dbReference>
<keyword evidence="6" id="KW-0067">ATP-binding</keyword>
<dbReference type="KEGG" id="mpd:MCP_1624"/>
<dbReference type="InterPro" id="IPR050351">
    <property type="entry name" value="BphY/WalK/GraS-like"/>
</dbReference>
<organism evidence="9 10">
    <name type="scientific">Methanocella paludicola (strain DSM 17711 / JCM 13418 / NBRC 101707 / SANAE)</name>
    <dbReference type="NCBI Taxonomy" id="304371"/>
    <lineage>
        <taxon>Archaea</taxon>
        <taxon>Methanobacteriati</taxon>
        <taxon>Methanobacteriota</taxon>
        <taxon>Stenosarchaea group</taxon>
        <taxon>Methanomicrobia</taxon>
        <taxon>Methanocellales</taxon>
        <taxon>Methanocellaceae</taxon>
        <taxon>Methanocella</taxon>
    </lineage>
</organism>
<dbReference type="EC" id="2.7.13.3" evidence="2"/>
<dbReference type="SMART" id="SM00065">
    <property type="entry name" value="GAF"/>
    <property type="match status" value="1"/>
</dbReference>
<dbReference type="Pfam" id="PF01590">
    <property type="entry name" value="GAF"/>
    <property type="match status" value="1"/>
</dbReference>
<evidence type="ECO:0000313" key="10">
    <source>
        <dbReference type="Proteomes" id="UP000001882"/>
    </source>
</evidence>
<dbReference type="InterPro" id="IPR036890">
    <property type="entry name" value="HATPase_C_sf"/>
</dbReference>
<dbReference type="GO" id="GO:0000156">
    <property type="term" value="F:phosphorelay response regulator activity"/>
    <property type="evidence" value="ECO:0007669"/>
    <property type="project" value="TreeGrafter"/>
</dbReference>
<accession>D1YZ24</accession>
<evidence type="ECO:0000256" key="4">
    <source>
        <dbReference type="ARBA" id="ARBA00022741"/>
    </source>
</evidence>
<evidence type="ECO:0000256" key="3">
    <source>
        <dbReference type="ARBA" id="ARBA00022679"/>
    </source>
</evidence>
<keyword evidence="4" id="KW-0547">Nucleotide-binding</keyword>
<evidence type="ECO:0000256" key="2">
    <source>
        <dbReference type="ARBA" id="ARBA00012438"/>
    </source>
</evidence>
<reference evidence="9 10" key="1">
    <citation type="journal article" date="2007" name="Appl. Environ. Microbiol.">
        <title>Isolation of key methanogens for global methane emission from rice paddy fields: a novel isolate affiliated with the clone cluster rice cluster I.</title>
        <authorList>
            <person name="Sakai S."/>
            <person name="Imachi H."/>
            <person name="Sekiguchi Y."/>
            <person name="Ohashi A."/>
            <person name="Harada H."/>
            <person name="Kamagata Y."/>
        </authorList>
    </citation>
    <scope>NUCLEOTIDE SEQUENCE [LARGE SCALE GENOMIC DNA]</scope>
    <source>
        <strain evidence="10">DSM 17711 / JCM 13418 / NBRC 101707 / SANAE</strain>
    </source>
</reference>
<dbReference type="SUPFAM" id="SSF55781">
    <property type="entry name" value="GAF domain-like"/>
    <property type="match status" value="1"/>
</dbReference>
<dbReference type="SUPFAM" id="SSF55874">
    <property type="entry name" value="ATPase domain of HSP90 chaperone/DNA topoisomerase II/histidine kinase"/>
    <property type="match status" value="1"/>
</dbReference>
<dbReference type="Pfam" id="PF02518">
    <property type="entry name" value="HATPase_c"/>
    <property type="match status" value="1"/>
</dbReference>
<evidence type="ECO:0000259" key="8">
    <source>
        <dbReference type="PROSITE" id="PS50109"/>
    </source>
</evidence>
<evidence type="ECO:0000256" key="5">
    <source>
        <dbReference type="ARBA" id="ARBA00022777"/>
    </source>
</evidence>
<dbReference type="InterPro" id="IPR003594">
    <property type="entry name" value="HATPase_dom"/>
</dbReference>
<dbReference type="Gene3D" id="3.30.450.40">
    <property type="match status" value="1"/>
</dbReference>
<evidence type="ECO:0000256" key="6">
    <source>
        <dbReference type="ARBA" id="ARBA00022840"/>
    </source>
</evidence>
<dbReference type="GO" id="GO:0007234">
    <property type="term" value="P:osmosensory signaling via phosphorelay pathway"/>
    <property type="evidence" value="ECO:0007669"/>
    <property type="project" value="TreeGrafter"/>
</dbReference>
<dbReference type="InterPro" id="IPR029016">
    <property type="entry name" value="GAF-like_dom_sf"/>
</dbReference>
<feature type="domain" description="Histidine kinase" evidence="8">
    <location>
        <begin position="192"/>
        <end position="407"/>
    </location>
</feature>
<dbReference type="InterPro" id="IPR005467">
    <property type="entry name" value="His_kinase_dom"/>
</dbReference>
<evidence type="ECO:0000256" key="7">
    <source>
        <dbReference type="ARBA" id="ARBA00023012"/>
    </source>
</evidence>
<dbReference type="eggNOG" id="arCOG02359">
    <property type="taxonomic scope" value="Archaea"/>
</dbReference>
<reference evidence="9 10" key="2">
    <citation type="journal article" date="2008" name="Int. J. Syst. Evol. Microbiol.">
        <title>Methanocella paludicola gen. nov., sp. nov., a methane-producing archaeon, the first isolate of the lineage 'Rice Cluster I', and proposal of the new archaeal order Methanocellales ord. nov.</title>
        <authorList>
            <person name="Sakai S."/>
            <person name="Imachi H."/>
            <person name="Hanada S."/>
            <person name="Ohashi A."/>
            <person name="Harada H."/>
            <person name="Kamagata Y."/>
        </authorList>
    </citation>
    <scope>NUCLEOTIDE SEQUENCE [LARGE SCALE GENOMIC DNA]</scope>
    <source>
        <strain evidence="10">DSM 17711 / JCM 13418 / NBRC 101707 / SANAE</strain>
    </source>
</reference>
<dbReference type="PROSITE" id="PS50109">
    <property type="entry name" value="HIS_KIN"/>
    <property type="match status" value="1"/>
</dbReference>